<feature type="chain" id="PRO_5036428443" evidence="1">
    <location>
        <begin position="21"/>
        <end position="105"/>
    </location>
</feature>
<reference evidence="2" key="1">
    <citation type="submission" date="2021-05" db="EMBL/GenBank/DDBJ databases">
        <authorList>
            <person name="Alioto T."/>
            <person name="Alioto T."/>
            <person name="Gomez Garrido J."/>
        </authorList>
    </citation>
    <scope>NUCLEOTIDE SEQUENCE</scope>
</reference>
<dbReference type="AlphaFoldDB" id="A0A8D8NTW5"/>
<accession>A0A8D8NTW5</accession>
<name>A0A8D8NTW5_CULPI</name>
<protein>
    <submittedName>
        <fullName evidence="2">(northern house mosquito) hypothetical protein</fullName>
    </submittedName>
</protein>
<dbReference type="EMBL" id="HBUE01298437">
    <property type="protein sequence ID" value="CAG6577537.1"/>
    <property type="molecule type" value="Transcribed_RNA"/>
</dbReference>
<dbReference type="EMBL" id="HBUE01192500">
    <property type="protein sequence ID" value="CAG6525827.1"/>
    <property type="molecule type" value="Transcribed_RNA"/>
</dbReference>
<keyword evidence="1" id="KW-0732">Signal</keyword>
<sequence>MRLCTGLGLEFFLLIRFRFGMVILKLNPRLCLTNRLLDCQKNRQFNYIQSGMKEMRTHSVISSGFAQRTCLGVLVPRYGVRHFFVDRCVLCLDRTFPTCTMIGSH</sequence>
<proteinExistence type="predicted"/>
<feature type="signal peptide" evidence="1">
    <location>
        <begin position="1"/>
        <end position="20"/>
    </location>
</feature>
<evidence type="ECO:0000256" key="1">
    <source>
        <dbReference type="SAM" id="SignalP"/>
    </source>
</evidence>
<organism evidence="2">
    <name type="scientific">Culex pipiens</name>
    <name type="common">House mosquito</name>
    <dbReference type="NCBI Taxonomy" id="7175"/>
    <lineage>
        <taxon>Eukaryota</taxon>
        <taxon>Metazoa</taxon>
        <taxon>Ecdysozoa</taxon>
        <taxon>Arthropoda</taxon>
        <taxon>Hexapoda</taxon>
        <taxon>Insecta</taxon>
        <taxon>Pterygota</taxon>
        <taxon>Neoptera</taxon>
        <taxon>Endopterygota</taxon>
        <taxon>Diptera</taxon>
        <taxon>Nematocera</taxon>
        <taxon>Culicoidea</taxon>
        <taxon>Culicidae</taxon>
        <taxon>Culicinae</taxon>
        <taxon>Culicini</taxon>
        <taxon>Culex</taxon>
        <taxon>Culex</taxon>
    </lineage>
</organism>
<evidence type="ECO:0000313" key="2">
    <source>
        <dbReference type="EMBL" id="CAG6577537.1"/>
    </source>
</evidence>